<gene>
    <name evidence="2" type="ORF">GPECTOR_75g733</name>
</gene>
<evidence type="ECO:0000313" key="2">
    <source>
        <dbReference type="EMBL" id="KXZ44009.1"/>
    </source>
</evidence>
<accession>A0A150G2A8</accession>
<sequence length="127" mass="14248">MATQQYSLAEEEAARRRYAAEVAAENHKMAREREIKKALEEQAKRQAPLQDAWYSRGDTHRRTEPLFSGNGVPAPMPASASSAAPPPQRPSTAFPWATTDNQVVVRPATAHPPSKLHEKQYPWSWNT</sequence>
<proteinExistence type="predicted"/>
<name>A0A150G2A8_GONPE</name>
<dbReference type="EMBL" id="LSYV01000076">
    <property type="protein sequence ID" value="KXZ44009.1"/>
    <property type="molecule type" value="Genomic_DNA"/>
</dbReference>
<dbReference type="AlphaFoldDB" id="A0A150G2A8"/>
<dbReference type="Proteomes" id="UP000075714">
    <property type="component" value="Unassembled WGS sequence"/>
</dbReference>
<dbReference type="OrthoDB" id="541563at2759"/>
<comment type="caution">
    <text evidence="2">The sequence shown here is derived from an EMBL/GenBank/DDBJ whole genome shotgun (WGS) entry which is preliminary data.</text>
</comment>
<feature type="region of interest" description="Disordered" evidence="1">
    <location>
        <begin position="40"/>
        <end position="99"/>
    </location>
</feature>
<protein>
    <submittedName>
        <fullName evidence="2">Uncharacterized protein</fullName>
    </submittedName>
</protein>
<keyword evidence="3" id="KW-1185">Reference proteome</keyword>
<reference evidence="3" key="1">
    <citation type="journal article" date="2016" name="Nat. Commun.">
        <title>The Gonium pectorale genome demonstrates co-option of cell cycle regulation during the evolution of multicellularity.</title>
        <authorList>
            <person name="Hanschen E.R."/>
            <person name="Marriage T.N."/>
            <person name="Ferris P.J."/>
            <person name="Hamaji T."/>
            <person name="Toyoda A."/>
            <person name="Fujiyama A."/>
            <person name="Neme R."/>
            <person name="Noguchi H."/>
            <person name="Minakuchi Y."/>
            <person name="Suzuki M."/>
            <person name="Kawai-Toyooka H."/>
            <person name="Smith D.R."/>
            <person name="Sparks H."/>
            <person name="Anderson J."/>
            <person name="Bakaric R."/>
            <person name="Luria V."/>
            <person name="Karger A."/>
            <person name="Kirschner M.W."/>
            <person name="Durand P.M."/>
            <person name="Michod R.E."/>
            <person name="Nozaki H."/>
            <person name="Olson B.J."/>
        </authorList>
    </citation>
    <scope>NUCLEOTIDE SEQUENCE [LARGE SCALE GENOMIC DNA]</scope>
    <source>
        <strain evidence="3">NIES-2863</strain>
    </source>
</reference>
<organism evidence="2 3">
    <name type="scientific">Gonium pectorale</name>
    <name type="common">Green alga</name>
    <dbReference type="NCBI Taxonomy" id="33097"/>
    <lineage>
        <taxon>Eukaryota</taxon>
        <taxon>Viridiplantae</taxon>
        <taxon>Chlorophyta</taxon>
        <taxon>core chlorophytes</taxon>
        <taxon>Chlorophyceae</taxon>
        <taxon>CS clade</taxon>
        <taxon>Chlamydomonadales</taxon>
        <taxon>Volvocaceae</taxon>
        <taxon>Gonium</taxon>
    </lineage>
</organism>
<evidence type="ECO:0000313" key="3">
    <source>
        <dbReference type="Proteomes" id="UP000075714"/>
    </source>
</evidence>
<evidence type="ECO:0000256" key="1">
    <source>
        <dbReference type="SAM" id="MobiDB-lite"/>
    </source>
</evidence>